<keyword evidence="3" id="KW-1185">Reference proteome</keyword>
<dbReference type="InterPro" id="IPR029044">
    <property type="entry name" value="Nucleotide-diphossugar_trans"/>
</dbReference>
<dbReference type="Gene3D" id="3.90.550.10">
    <property type="entry name" value="Spore Coat Polysaccharide Biosynthesis Protein SpsA, Chain A"/>
    <property type="match status" value="1"/>
</dbReference>
<evidence type="ECO:0000256" key="1">
    <source>
        <dbReference type="SAM" id="MobiDB-lite"/>
    </source>
</evidence>
<name>A0A166HVM5_9AGAM</name>
<dbReference type="AlphaFoldDB" id="A0A166HVM5"/>
<dbReference type="PANTHER" id="PTHR33604:SF3">
    <property type="entry name" value="OSJNBA0004B13.7 PROTEIN"/>
    <property type="match status" value="1"/>
</dbReference>
<gene>
    <name evidence="2" type="ORF">SISSUDRAFT_1057893</name>
</gene>
<dbReference type="SUPFAM" id="SSF53448">
    <property type="entry name" value="Nucleotide-diphospho-sugar transferases"/>
    <property type="match status" value="1"/>
</dbReference>
<evidence type="ECO:0000313" key="3">
    <source>
        <dbReference type="Proteomes" id="UP000076798"/>
    </source>
</evidence>
<feature type="region of interest" description="Disordered" evidence="1">
    <location>
        <begin position="1"/>
        <end position="22"/>
    </location>
</feature>
<dbReference type="Proteomes" id="UP000076798">
    <property type="component" value="Unassembled WGS sequence"/>
</dbReference>
<dbReference type="EMBL" id="KV428009">
    <property type="protein sequence ID" value="KZT43123.1"/>
    <property type="molecule type" value="Genomic_DNA"/>
</dbReference>
<accession>A0A166HVM5</accession>
<reference evidence="2 3" key="1">
    <citation type="journal article" date="2016" name="Mol. Biol. Evol.">
        <title>Comparative Genomics of Early-Diverging Mushroom-Forming Fungi Provides Insights into the Origins of Lignocellulose Decay Capabilities.</title>
        <authorList>
            <person name="Nagy L.G."/>
            <person name="Riley R."/>
            <person name="Tritt A."/>
            <person name="Adam C."/>
            <person name="Daum C."/>
            <person name="Floudas D."/>
            <person name="Sun H."/>
            <person name="Yadav J.S."/>
            <person name="Pangilinan J."/>
            <person name="Larsson K.H."/>
            <person name="Matsuura K."/>
            <person name="Barry K."/>
            <person name="Labutti K."/>
            <person name="Kuo R."/>
            <person name="Ohm R.A."/>
            <person name="Bhattacharya S.S."/>
            <person name="Shirouzu T."/>
            <person name="Yoshinaga Y."/>
            <person name="Martin F.M."/>
            <person name="Grigoriev I.V."/>
            <person name="Hibbett D.S."/>
        </authorList>
    </citation>
    <scope>NUCLEOTIDE SEQUENCE [LARGE SCALE GENOMIC DNA]</scope>
    <source>
        <strain evidence="2 3">HHB10207 ss-3</strain>
    </source>
</reference>
<dbReference type="OrthoDB" id="2020070at2759"/>
<proteinExistence type="predicted"/>
<sequence length="432" mass="49563">MDASFPSNRSHHPAKLTYNGSPQFEKPSLPKPIHSTHFEALFPPESLEYVAIHIPPADLPYTEWMSTLSLLEWSNWHIPSVTLVVVTNDRPKSLSRTLDSLKTALYFGDRPSIHLNLEQTADSSTLSLANSFTWPHGDSYMRHRVIKGGLLSAVVESWYPAGNHSHGVIIEDDVELSPMFYAWLKMTLLRYRYGLDKNVSPRLFGISLYQQKTLELSLSGRRPFSARDLFSKLRLPDPGTPYVSQIPCSWGALFFPEHWREFHDYLVLRLSEATHDISDVIVPDVRSNFWRRSWKKYLIELIYLRGYLMLYPNYPDFMSLSTNHLEIGSHVKEESKEVYLAKKALFTVPLMPLPGLSLTGVDILDLPNANLPDWENLPILDLLGLPTTELDIARIAYERRLEVSSCEWRHSNAYTYDARELLCVGVYEGTHD</sequence>
<organism evidence="2 3">
    <name type="scientific">Sistotremastrum suecicum HHB10207 ss-3</name>
    <dbReference type="NCBI Taxonomy" id="1314776"/>
    <lineage>
        <taxon>Eukaryota</taxon>
        <taxon>Fungi</taxon>
        <taxon>Dikarya</taxon>
        <taxon>Basidiomycota</taxon>
        <taxon>Agaricomycotina</taxon>
        <taxon>Agaricomycetes</taxon>
        <taxon>Sistotremastrales</taxon>
        <taxon>Sistotremastraceae</taxon>
        <taxon>Sistotremastrum</taxon>
    </lineage>
</organism>
<dbReference type="STRING" id="1314776.A0A166HVM5"/>
<evidence type="ECO:0000313" key="2">
    <source>
        <dbReference type="EMBL" id="KZT43123.1"/>
    </source>
</evidence>
<dbReference type="PANTHER" id="PTHR33604">
    <property type="entry name" value="OSJNBA0004B13.7 PROTEIN"/>
    <property type="match status" value="1"/>
</dbReference>
<protein>
    <submittedName>
        <fullName evidence="2">Uncharacterized protein</fullName>
    </submittedName>
</protein>